<evidence type="ECO:0000313" key="3">
    <source>
        <dbReference type="Proteomes" id="UP000460221"/>
    </source>
</evidence>
<reference evidence="2 3" key="1">
    <citation type="submission" date="2019-11" db="EMBL/GenBank/DDBJ databases">
        <authorList>
            <person name="Jiang L.-Q."/>
        </authorList>
    </citation>
    <scope>NUCLEOTIDE SEQUENCE [LARGE SCALE GENOMIC DNA]</scope>
    <source>
        <strain evidence="2 3">YIM 132087</strain>
    </source>
</reference>
<dbReference type="PROSITE" id="PS51186">
    <property type="entry name" value="GNAT"/>
    <property type="match status" value="1"/>
</dbReference>
<dbReference type="AlphaFoldDB" id="A0A7K1FM79"/>
<keyword evidence="2" id="KW-0808">Transferase</keyword>
<keyword evidence="3" id="KW-1185">Reference proteome</keyword>
<evidence type="ECO:0000313" key="2">
    <source>
        <dbReference type="EMBL" id="MTD14343.1"/>
    </source>
</evidence>
<dbReference type="EMBL" id="WLYK01000003">
    <property type="protein sequence ID" value="MTD14343.1"/>
    <property type="molecule type" value="Genomic_DNA"/>
</dbReference>
<dbReference type="PANTHER" id="PTHR43617">
    <property type="entry name" value="L-AMINO ACID N-ACETYLTRANSFERASE"/>
    <property type="match status" value="1"/>
</dbReference>
<dbReference type="NCBIfam" id="TIGR01575">
    <property type="entry name" value="rimI"/>
    <property type="match status" value="1"/>
</dbReference>
<dbReference type="PANTHER" id="PTHR43617:SF20">
    <property type="entry name" value="N-ALPHA-ACETYLTRANSFERASE RIMI"/>
    <property type="match status" value="1"/>
</dbReference>
<dbReference type="Pfam" id="PF00583">
    <property type="entry name" value="Acetyltransf_1"/>
    <property type="match status" value="1"/>
</dbReference>
<dbReference type="CDD" id="cd04301">
    <property type="entry name" value="NAT_SF"/>
    <property type="match status" value="1"/>
</dbReference>
<proteinExistence type="predicted"/>
<accession>A0A7K1FM79</accession>
<dbReference type="GO" id="GO:0008999">
    <property type="term" value="F:protein-N-terminal-alanine acetyltransferase activity"/>
    <property type="evidence" value="ECO:0007669"/>
    <property type="project" value="TreeGrafter"/>
</dbReference>
<dbReference type="InterPro" id="IPR016181">
    <property type="entry name" value="Acyl_CoA_acyltransferase"/>
</dbReference>
<name>A0A7K1FM79_9ACTN</name>
<evidence type="ECO:0000259" key="1">
    <source>
        <dbReference type="PROSITE" id="PS51186"/>
    </source>
</evidence>
<feature type="domain" description="N-acetyltransferase" evidence="1">
    <location>
        <begin position="10"/>
        <end position="158"/>
    </location>
</feature>
<protein>
    <submittedName>
        <fullName evidence="2">Ribosomal-protein-alanine N-acetyltransferase</fullName>
    </submittedName>
</protein>
<dbReference type="InterPro" id="IPR006464">
    <property type="entry name" value="AcTrfase_RimI/Ard1"/>
</dbReference>
<dbReference type="InterPro" id="IPR050276">
    <property type="entry name" value="MshD_Acetyltransferase"/>
</dbReference>
<sequence>MTRPTAGDAPALHPLRWWQIDQLEHLEQVLFPGDSPWTSAMFFAELAAGHHYSVALEGERVIGYAGIALVGPPDEPGGEAEVQTIGIDPEFQGRGLGRQLLADLLAAAPGRRVLLEVRTDNVPAISLYESVGFVRLGLRRHYYQPSGADAWTMEKAVKAA</sequence>
<dbReference type="Proteomes" id="UP000460221">
    <property type="component" value="Unassembled WGS sequence"/>
</dbReference>
<dbReference type="SUPFAM" id="SSF55729">
    <property type="entry name" value="Acyl-CoA N-acyltransferases (Nat)"/>
    <property type="match status" value="1"/>
</dbReference>
<comment type="caution">
    <text evidence="2">The sequence shown here is derived from an EMBL/GenBank/DDBJ whole genome shotgun (WGS) entry which is preliminary data.</text>
</comment>
<dbReference type="Gene3D" id="3.40.630.30">
    <property type="match status" value="1"/>
</dbReference>
<dbReference type="RefSeq" id="WP_154768391.1">
    <property type="nucleotide sequence ID" value="NZ_WLYK01000003.1"/>
</dbReference>
<gene>
    <name evidence="2" type="primary">rimI</name>
    <name evidence="2" type="ORF">GIS00_10320</name>
</gene>
<organism evidence="2 3">
    <name type="scientific">Nakamurella alba</name>
    <dbReference type="NCBI Taxonomy" id="2665158"/>
    <lineage>
        <taxon>Bacteria</taxon>
        <taxon>Bacillati</taxon>
        <taxon>Actinomycetota</taxon>
        <taxon>Actinomycetes</taxon>
        <taxon>Nakamurellales</taxon>
        <taxon>Nakamurellaceae</taxon>
        <taxon>Nakamurella</taxon>
    </lineage>
</organism>
<dbReference type="InterPro" id="IPR000182">
    <property type="entry name" value="GNAT_dom"/>
</dbReference>